<dbReference type="InterPro" id="IPR001783">
    <property type="entry name" value="Lumazine-bd"/>
</dbReference>
<evidence type="ECO:0000256" key="11">
    <source>
        <dbReference type="PROSITE-ProRule" id="PRU00524"/>
    </source>
</evidence>
<dbReference type="AlphaFoldDB" id="A0A840DEM4"/>
<evidence type="ECO:0000256" key="3">
    <source>
        <dbReference type="ARBA" id="ARBA00004887"/>
    </source>
</evidence>
<organism evidence="13 14">
    <name type="scientific">Canibacter oris</name>
    <dbReference type="NCBI Taxonomy" id="1365628"/>
    <lineage>
        <taxon>Bacteria</taxon>
        <taxon>Bacillati</taxon>
        <taxon>Actinomycetota</taxon>
        <taxon>Actinomycetes</taxon>
        <taxon>Micrococcales</taxon>
        <taxon>Microbacteriaceae</taxon>
        <taxon>Canibacter</taxon>
    </lineage>
</organism>
<dbReference type="PANTHER" id="PTHR21098:SF12">
    <property type="entry name" value="RIBOFLAVIN SYNTHASE"/>
    <property type="match status" value="1"/>
</dbReference>
<dbReference type="NCBIfam" id="NF006767">
    <property type="entry name" value="PRK09289.1"/>
    <property type="match status" value="1"/>
</dbReference>
<dbReference type="InterPro" id="IPR023366">
    <property type="entry name" value="ATP_synth_asu-like_sf"/>
</dbReference>
<accession>A0A840DEM4</accession>
<evidence type="ECO:0000256" key="2">
    <source>
        <dbReference type="ARBA" id="ARBA00002803"/>
    </source>
</evidence>
<gene>
    <name evidence="13" type="ORF">F5897_000398</name>
</gene>
<dbReference type="EMBL" id="JACIFD010000003">
    <property type="protein sequence ID" value="MBB4071110.1"/>
    <property type="molecule type" value="Genomic_DNA"/>
</dbReference>
<evidence type="ECO:0000256" key="1">
    <source>
        <dbReference type="ARBA" id="ARBA00000968"/>
    </source>
</evidence>
<dbReference type="PANTHER" id="PTHR21098">
    <property type="entry name" value="RIBOFLAVIN SYNTHASE ALPHA CHAIN"/>
    <property type="match status" value="1"/>
</dbReference>
<feature type="repeat" description="Lumazine-binding" evidence="11">
    <location>
        <begin position="97"/>
        <end position="198"/>
    </location>
</feature>
<keyword evidence="9" id="KW-0677">Repeat</keyword>
<dbReference type="GO" id="GO:0009231">
    <property type="term" value="P:riboflavin biosynthetic process"/>
    <property type="evidence" value="ECO:0007669"/>
    <property type="project" value="UniProtKB-KW"/>
</dbReference>
<comment type="subunit">
    <text evidence="4">Homotrimer.</text>
</comment>
<comment type="catalytic activity">
    <reaction evidence="1">
        <text>2 6,7-dimethyl-8-(1-D-ribityl)lumazine + H(+) = 5-amino-6-(D-ribitylamino)uracil + riboflavin</text>
        <dbReference type="Rhea" id="RHEA:20772"/>
        <dbReference type="ChEBI" id="CHEBI:15378"/>
        <dbReference type="ChEBI" id="CHEBI:15934"/>
        <dbReference type="ChEBI" id="CHEBI:57986"/>
        <dbReference type="ChEBI" id="CHEBI:58201"/>
        <dbReference type="EC" id="2.5.1.9"/>
    </reaction>
</comment>
<feature type="repeat" description="Lumazine-binding" evidence="11">
    <location>
        <begin position="1"/>
        <end position="96"/>
    </location>
</feature>
<dbReference type="CDD" id="cd00402">
    <property type="entry name" value="Riboflavin_synthase_like"/>
    <property type="match status" value="1"/>
</dbReference>
<dbReference type="PROSITE" id="PS51177">
    <property type="entry name" value="LUMAZINE_BIND"/>
    <property type="match status" value="2"/>
</dbReference>
<dbReference type="InterPro" id="IPR017938">
    <property type="entry name" value="Riboflavin_synthase-like_b-brl"/>
</dbReference>
<dbReference type="GO" id="GO:0004746">
    <property type="term" value="F:riboflavin synthase activity"/>
    <property type="evidence" value="ECO:0007669"/>
    <property type="project" value="UniProtKB-UniRule"/>
</dbReference>
<evidence type="ECO:0000256" key="8">
    <source>
        <dbReference type="ARBA" id="ARBA00022679"/>
    </source>
</evidence>
<keyword evidence="8 13" id="KW-0808">Transferase</keyword>
<keyword evidence="14" id="KW-1185">Reference proteome</keyword>
<protein>
    <recommendedName>
        <fullName evidence="6 10">Riboflavin synthase</fullName>
        <ecNumber evidence="5 10">2.5.1.9</ecNumber>
    </recommendedName>
</protein>
<evidence type="ECO:0000256" key="7">
    <source>
        <dbReference type="ARBA" id="ARBA00022619"/>
    </source>
</evidence>
<dbReference type="InterPro" id="IPR026017">
    <property type="entry name" value="Lumazine-bd_dom"/>
</dbReference>
<feature type="domain" description="Lumazine-binding" evidence="12">
    <location>
        <begin position="1"/>
        <end position="96"/>
    </location>
</feature>
<dbReference type="FunFam" id="2.40.30.20:FF:000004">
    <property type="entry name" value="Riboflavin synthase, alpha subunit"/>
    <property type="match status" value="1"/>
</dbReference>
<comment type="function">
    <text evidence="2">Catalyzes the dismutation of two molecules of 6,7-dimethyl-8-ribityllumazine, resulting in the formation of riboflavin and 5-amino-6-(D-ribitylamino)uracil.</text>
</comment>
<dbReference type="EC" id="2.5.1.9" evidence="5 10"/>
<dbReference type="RefSeq" id="WP_124825187.1">
    <property type="nucleotide sequence ID" value="NZ_JACIFD010000003.1"/>
</dbReference>
<dbReference type="NCBIfam" id="NF009566">
    <property type="entry name" value="PRK13020.1"/>
    <property type="match status" value="1"/>
</dbReference>
<feature type="domain" description="Lumazine-binding" evidence="12">
    <location>
        <begin position="97"/>
        <end position="198"/>
    </location>
</feature>
<comment type="caution">
    <text evidence="13">The sequence shown here is derived from an EMBL/GenBank/DDBJ whole genome shotgun (WGS) entry which is preliminary data.</text>
</comment>
<proteinExistence type="predicted"/>
<evidence type="ECO:0000313" key="14">
    <source>
        <dbReference type="Proteomes" id="UP000571183"/>
    </source>
</evidence>
<evidence type="ECO:0000256" key="9">
    <source>
        <dbReference type="ARBA" id="ARBA00022737"/>
    </source>
</evidence>
<comment type="pathway">
    <text evidence="3">Cofactor biosynthesis; riboflavin biosynthesis; riboflavin from 2-hydroxy-3-oxobutyl phosphate and 5-amino-6-(D-ribitylamino)uracil: step 2/2.</text>
</comment>
<dbReference type="Proteomes" id="UP000571183">
    <property type="component" value="Unassembled WGS sequence"/>
</dbReference>
<evidence type="ECO:0000256" key="6">
    <source>
        <dbReference type="ARBA" id="ARBA00013950"/>
    </source>
</evidence>
<evidence type="ECO:0000256" key="5">
    <source>
        <dbReference type="ARBA" id="ARBA00012827"/>
    </source>
</evidence>
<evidence type="ECO:0000256" key="10">
    <source>
        <dbReference type="NCBIfam" id="TIGR00187"/>
    </source>
</evidence>
<reference evidence="13" key="1">
    <citation type="submission" date="2020-08" db="EMBL/GenBank/DDBJ databases">
        <title>Sequencing the genomes of 1000 actinobacteria strains.</title>
        <authorList>
            <person name="Klenk H.-P."/>
        </authorList>
    </citation>
    <scope>NUCLEOTIDE SEQUENCE [LARGE SCALE GENOMIC DNA]</scope>
    <source>
        <strain evidence="13">DSM 27064</strain>
    </source>
</reference>
<dbReference type="Pfam" id="PF00677">
    <property type="entry name" value="Lum_binding"/>
    <property type="match status" value="2"/>
</dbReference>
<dbReference type="Gene3D" id="2.40.30.20">
    <property type="match status" value="2"/>
</dbReference>
<dbReference type="SUPFAM" id="SSF63380">
    <property type="entry name" value="Riboflavin synthase domain-like"/>
    <property type="match status" value="2"/>
</dbReference>
<evidence type="ECO:0000256" key="4">
    <source>
        <dbReference type="ARBA" id="ARBA00011233"/>
    </source>
</evidence>
<name>A0A840DEM4_9MICO</name>
<dbReference type="NCBIfam" id="TIGR00187">
    <property type="entry name" value="ribE"/>
    <property type="match status" value="1"/>
</dbReference>
<sequence length="250" mass="25941">MFTGLIETLGTVTAVQPLGDGVRLNVRAPEILGDVQHGDSIAVNGVCLTVIAFDAAEFSADVMQQTLEMSSLSEIAVGSRVNLERAAQIGSRLGGHIVQGHVDATATVTEVRPGDKWQVLRFELPRSVAPLLVDKGSITVDGVSLTISNLAPAAAAPQWFEVSLIPETLSATTMGDMAVGDRVNLETDMVARHVARLAEFGMPLGGALAAVSTATHPTAGQQPTLTQHAPTAQQATTGLHVNPAQNGAEA</sequence>
<dbReference type="FunFam" id="2.40.30.20:FF:000003">
    <property type="entry name" value="Riboflavin synthase, alpha subunit"/>
    <property type="match status" value="1"/>
</dbReference>
<evidence type="ECO:0000259" key="12">
    <source>
        <dbReference type="PROSITE" id="PS51177"/>
    </source>
</evidence>
<keyword evidence="7" id="KW-0686">Riboflavin biosynthesis</keyword>
<evidence type="ECO:0000313" key="13">
    <source>
        <dbReference type="EMBL" id="MBB4071110.1"/>
    </source>
</evidence>